<dbReference type="EC" id="3.1.3.48" evidence="2"/>
<keyword evidence="4" id="KW-0904">Protein phosphatase</keyword>
<feature type="domain" description="Tyrosine specific protein phosphatases" evidence="6">
    <location>
        <begin position="13"/>
        <end position="70"/>
    </location>
</feature>
<dbReference type="OMA" id="LIAYLMW"/>
<reference evidence="8" key="3">
    <citation type="submission" date="2016-03" db="UniProtKB">
        <authorList>
            <consortium name="EnsemblProtists"/>
        </authorList>
    </citation>
    <scope>IDENTIFICATION</scope>
</reference>
<evidence type="ECO:0000313" key="7">
    <source>
        <dbReference type="EMBL" id="EKX49223.1"/>
    </source>
</evidence>
<evidence type="ECO:0000259" key="6">
    <source>
        <dbReference type="PROSITE" id="PS50056"/>
    </source>
</evidence>
<evidence type="ECO:0000313" key="8">
    <source>
        <dbReference type="EnsemblProtists" id="EKX49223"/>
    </source>
</evidence>
<dbReference type="Proteomes" id="UP000011087">
    <property type="component" value="Unassembled WGS sequence"/>
</dbReference>
<dbReference type="OrthoDB" id="9979246at2759"/>
<dbReference type="PANTHER" id="PTHR10159:SF519">
    <property type="entry name" value="DUAL SPECIFICITY PROTEIN PHOSPHATASE MPK3"/>
    <property type="match status" value="1"/>
</dbReference>
<evidence type="ECO:0000256" key="2">
    <source>
        <dbReference type="ARBA" id="ARBA00013064"/>
    </source>
</evidence>
<dbReference type="GO" id="GO:0005737">
    <property type="term" value="C:cytoplasm"/>
    <property type="evidence" value="ECO:0007669"/>
    <property type="project" value="TreeGrafter"/>
</dbReference>
<evidence type="ECO:0000256" key="3">
    <source>
        <dbReference type="ARBA" id="ARBA00022801"/>
    </source>
</evidence>
<proteinExistence type="inferred from homology"/>
<dbReference type="GO" id="GO:0033550">
    <property type="term" value="F:MAP kinase tyrosine phosphatase activity"/>
    <property type="evidence" value="ECO:0007669"/>
    <property type="project" value="TreeGrafter"/>
</dbReference>
<sequence length="100" mass="11442">ILETNDDESQDLTQYFQITSDFIAKGLGKGKVLVHCYAGMSRSVTCVCAYLMERDRLSLNEALLLIRRTRYNICPNPSFIGQLVRFEKKCQGKYNNVSLK</sequence>
<comment type="similarity">
    <text evidence="1">Belongs to the protein-tyrosine phosphatase family. Non-receptor class dual specificity subfamily.</text>
</comment>
<dbReference type="GO" id="GO:0017017">
    <property type="term" value="F:MAP kinase tyrosine/serine/threonine phosphatase activity"/>
    <property type="evidence" value="ECO:0007669"/>
    <property type="project" value="TreeGrafter"/>
</dbReference>
<dbReference type="GeneID" id="17305894"/>
<dbReference type="GO" id="GO:0043409">
    <property type="term" value="P:negative regulation of MAPK cascade"/>
    <property type="evidence" value="ECO:0007669"/>
    <property type="project" value="TreeGrafter"/>
</dbReference>
<dbReference type="EMBL" id="JH992983">
    <property type="protein sequence ID" value="EKX49223.1"/>
    <property type="molecule type" value="Genomic_DNA"/>
</dbReference>
<reference evidence="9" key="2">
    <citation type="submission" date="2012-11" db="EMBL/GenBank/DDBJ databases">
        <authorList>
            <person name="Kuo A."/>
            <person name="Curtis B.A."/>
            <person name="Tanifuji G."/>
            <person name="Burki F."/>
            <person name="Gruber A."/>
            <person name="Irimia M."/>
            <person name="Maruyama S."/>
            <person name="Arias M.C."/>
            <person name="Ball S.G."/>
            <person name="Gile G.H."/>
            <person name="Hirakawa Y."/>
            <person name="Hopkins J.F."/>
            <person name="Rensing S.A."/>
            <person name="Schmutz J."/>
            <person name="Symeonidi A."/>
            <person name="Elias M."/>
            <person name="Eveleigh R.J."/>
            <person name="Herman E.K."/>
            <person name="Klute M.J."/>
            <person name="Nakayama T."/>
            <person name="Obornik M."/>
            <person name="Reyes-Prieto A."/>
            <person name="Armbrust E.V."/>
            <person name="Aves S.J."/>
            <person name="Beiko R.G."/>
            <person name="Coutinho P."/>
            <person name="Dacks J.B."/>
            <person name="Durnford D.G."/>
            <person name="Fast N.M."/>
            <person name="Green B.R."/>
            <person name="Grisdale C."/>
            <person name="Hempe F."/>
            <person name="Henrissat B."/>
            <person name="Hoppner M.P."/>
            <person name="Ishida K.-I."/>
            <person name="Kim E."/>
            <person name="Koreny L."/>
            <person name="Kroth P.G."/>
            <person name="Liu Y."/>
            <person name="Malik S.-B."/>
            <person name="Maier U.G."/>
            <person name="McRose D."/>
            <person name="Mock T."/>
            <person name="Neilson J.A."/>
            <person name="Onodera N.T."/>
            <person name="Poole A.M."/>
            <person name="Pritham E.J."/>
            <person name="Richards T.A."/>
            <person name="Rocap G."/>
            <person name="Roy S.W."/>
            <person name="Sarai C."/>
            <person name="Schaack S."/>
            <person name="Shirato S."/>
            <person name="Slamovits C.H."/>
            <person name="Spencer D.F."/>
            <person name="Suzuki S."/>
            <person name="Worden A.Z."/>
            <person name="Zauner S."/>
            <person name="Barry K."/>
            <person name="Bell C."/>
            <person name="Bharti A.K."/>
            <person name="Crow J.A."/>
            <person name="Grimwood J."/>
            <person name="Kramer R."/>
            <person name="Lindquist E."/>
            <person name="Lucas S."/>
            <person name="Salamov A."/>
            <person name="McFadden G.I."/>
            <person name="Lane C.E."/>
            <person name="Keeling P.J."/>
            <person name="Gray M.W."/>
            <person name="Grigoriev I.V."/>
            <person name="Archibald J.M."/>
        </authorList>
    </citation>
    <scope>NUCLEOTIDE SEQUENCE</scope>
    <source>
        <strain evidence="9">CCMP2712</strain>
    </source>
</reference>
<dbReference type="KEGG" id="gtt:GUITHDRAFT_68357"/>
<dbReference type="InterPro" id="IPR020422">
    <property type="entry name" value="TYR_PHOSPHATASE_DUAL_dom"/>
</dbReference>
<dbReference type="SUPFAM" id="SSF52799">
    <property type="entry name" value="(Phosphotyrosine protein) phosphatases II"/>
    <property type="match status" value="1"/>
</dbReference>
<evidence type="ECO:0000259" key="5">
    <source>
        <dbReference type="PROSITE" id="PS50054"/>
    </source>
</evidence>
<dbReference type="SMART" id="SM00195">
    <property type="entry name" value="DSPc"/>
    <property type="match status" value="1"/>
</dbReference>
<dbReference type="eggNOG" id="KOG1716">
    <property type="taxonomic scope" value="Eukaryota"/>
</dbReference>
<name>L1JL37_GUITC</name>
<dbReference type="InterPro" id="IPR029021">
    <property type="entry name" value="Prot-tyrosine_phosphatase-like"/>
</dbReference>
<organism evidence="7">
    <name type="scientific">Guillardia theta (strain CCMP2712)</name>
    <name type="common">Cryptophyte</name>
    <dbReference type="NCBI Taxonomy" id="905079"/>
    <lineage>
        <taxon>Eukaryota</taxon>
        <taxon>Cryptophyceae</taxon>
        <taxon>Pyrenomonadales</taxon>
        <taxon>Geminigeraceae</taxon>
        <taxon>Guillardia</taxon>
    </lineage>
</organism>
<dbReference type="RefSeq" id="XP_005836203.1">
    <property type="nucleotide sequence ID" value="XM_005836146.1"/>
</dbReference>
<dbReference type="PANTHER" id="PTHR10159">
    <property type="entry name" value="DUAL SPECIFICITY PROTEIN PHOSPHATASE"/>
    <property type="match status" value="1"/>
</dbReference>
<dbReference type="EnsemblProtists" id="EKX49223">
    <property type="protein sequence ID" value="EKX49223"/>
    <property type="gene ID" value="GUITHDRAFT_68357"/>
</dbReference>
<evidence type="ECO:0000256" key="1">
    <source>
        <dbReference type="ARBA" id="ARBA00008601"/>
    </source>
</evidence>
<reference evidence="7 9" key="1">
    <citation type="journal article" date="2012" name="Nature">
        <title>Algal genomes reveal evolutionary mosaicism and the fate of nucleomorphs.</title>
        <authorList>
            <consortium name="DOE Joint Genome Institute"/>
            <person name="Curtis B.A."/>
            <person name="Tanifuji G."/>
            <person name="Burki F."/>
            <person name="Gruber A."/>
            <person name="Irimia M."/>
            <person name="Maruyama S."/>
            <person name="Arias M.C."/>
            <person name="Ball S.G."/>
            <person name="Gile G.H."/>
            <person name="Hirakawa Y."/>
            <person name="Hopkins J.F."/>
            <person name="Kuo A."/>
            <person name="Rensing S.A."/>
            <person name="Schmutz J."/>
            <person name="Symeonidi A."/>
            <person name="Elias M."/>
            <person name="Eveleigh R.J."/>
            <person name="Herman E.K."/>
            <person name="Klute M.J."/>
            <person name="Nakayama T."/>
            <person name="Obornik M."/>
            <person name="Reyes-Prieto A."/>
            <person name="Armbrust E.V."/>
            <person name="Aves S.J."/>
            <person name="Beiko R.G."/>
            <person name="Coutinho P."/>
            <person name="Dacks J.B."/>
            <person name="Durnford D.G."/>
            <person name="Fast N.M."/>
            <person name="Green B.R."/>
            <person name="Grisdale C.J."/>
            <person name="Hempel F."/>
            <person name="Henrissat B."/>
            <person name="Hoppner M.P."/>
            <person name="Ishida K."/>
            <person name="Kim E."/>
            <person name="Koreny L."/>
            <person name="Kroth P.G."/>
            <person name="Liu Y."/>
            <person name="Malik S.B."/>
            <person name="Maier U.G."/>
            <person name="McRose D."/>
            <person name="Mock T."/>
            <person name="Neilson J.A."/>
            <person name="Onodera N.T."/>
            <person name="Poole A.M."/>
            <person name="Pritham E.J."/>
            <person name="Richards T.A."/>
            <person name="Rocap G."/>
            <person name="Roy S.W."/>
            <person name="Sarai C."/>
            <person name="Schaack S."/>
            <person name="Shirato S."/>
            <person name="Slamovits C.H."/>
            <person name="Spencer D.F."/>
            <person name="Suzuki S."/>
            <person name="Worden A.Z."/>
            <person name="Zauner S."/>
            <person name="Barry K."/>
            <person name="Bell C."/>
            <person name="Bharti A.K."/>
            <person name="Crow J.A."/>
            <person name="Grimwood J."/>
            <person name="Kramer R."/>
            <person name="Lindquist E."/>
            <person name="Lucas S."/>
            <person name="Salamov A."/>
            <person name="McFadden G.I."/>
            <person name="Lane C.E."/>
            <person name="Keeling P.J."/>
            <person name="Gray M.W."/>
            <person name="Grigoriev I.V."/>
            <person name="Archibald J.M."/>
        </authorList>
    </citation>
    <scope>NUCLEOTIDE SEQUENCE</scope>
    <source>
        <strain evidence="7 9">CCMP2712</strain>
    </source>
</reference>
<dbReference type="HOGENOM" id="CLU_027074_15_2_1"/>
<dbReference type="CDD" id="cd14498">
    <property type="entry name" value="DSP"/>
    <property type="match status" value="1"/>
</dbReference>
<dbReference type="InterPro" id="IPR000387">
    <property type="entry name" value="Tyr_Pase_dom"/>
</dbReference>
<keyword evidence="9" id="KW-1185">Reference proteome</keyword>
<evidence type="ECO:0000313" key="9">
    <source>
        <dbReference type="Proteomes" id="UP000011087"/>
    </source>
</evidence>
<accession>L1JL37</accession>
<dbReference type="AlphaFoldDB" id="L1JL37"/>
<dbReference type="STRING" id="905079.L1JL37"/>
<dbReference type="Pfam" id="PF00782">
    <property type="entry name" value="DSPc"/>
    <property type="match status" value="1"/>
</dbReference>
<dbReference type="InterPro" id="IPR000340">
    <property type="entry name" value="Dual-sp_phosphatase_cat-dom"/>
</dbReference>
<dbReference type="PROSITE" id="PS50056">
    <property type="entry name" value="TYR_PHOSPHATASE_2"/>
    <property type="match status" value="1"/>
</dbReference>
<protein>
    <recommendedName>
        <fullName evidence="2">protein-tyrosine-phosphatase</fullName>
        <ecNumber evidence="2">3.1.3.48</ecNumber>
    </recommendedName>
</protein>
<feature type="domain" description="Tyrosine-protein phosphatase" evidence="5">
    <location>
        <begin position="1"/>
        <end position="92"/>
    </location>
</feature>
<dbReference type="GO" id="GO:0008330">
    <property type="term" value="F:protein tyrosine/threonine phosphatase activity"/>
    <property type="evidence" value="ECO:0007669"/>
    <property type="project" value="TreeGrafter"/>
</dbReference>
<dbReference type="PROSITE" id="PS50054">
    <property type="entry name" value="TYR_PHOSPHATASE_DUAL"/>
    <property type="match status" value="1"/>
</dbReference>
<keyword evidence="3" id="KW-0378">Hydrolase</keyword>
<evidence type="ECO:0000256" key="4">
    <source>
        <dbReference type="ARBA" id="ARBA00022912"/>
    </source>
</evidence>
<gene>
    <name evidence="7" type="ORF">GUITHDRAFT_68357</name>
</gene>
<feature type="non-terminal residue" evidence="7">
    <location>
        <position position="1"/>
    </location>
</feature>
<dbReference type="PaxDb" id="55529-EKX49223"/>
<dbReference type="Gene3D" id="3.90.190.10">
    <property type="entry name" value="Protein tyrosine phosphatase superfamily"/>
    <property type="match status" value="1"/>
</dbReference>